<evidence type="ECO:0000313" key="3">
    <source>
        <dbReference type="Proteomes" id="UP001597560"/>
    </source>
</evidence>
<proteinExistence type="predicted"/>
<dbReference type="InterPro" id="IPR011047">
    <property type="entry name" value="Quinoprotein_ADH-like_sf"/>
</dbReference>
<protein>
    <recommendedName>
        <fullName evidence="4">YVTN family beta-propeller protein</fullName>
    </recommendedName>
</protein>
<dbReference type="EMBL" id="JBHUPA010000002">
    <property type="protein sequence ID" value="MFD2960829.1"/>
    <property type="molecule type" value="Genomic_DNA"/>
</dbReference>
<keyword evidence="3" id="KW-1185">Reference proteome</keyword>
<dbReference type="Proteomes" id="UP001597560">
    <property type="component" value="Unassembled WGS sequence"/>
</dbReference>
<name>A0ABW6AXT4_9SPHI</name>
<dbReference type="InterPro" id="IPR015943">
    <property type="entry name" value="WD40/YVTN_repeat-like_dom_sf"/>
</dbReference>
<dbReference type="InterPro" id="IPR051200">
    <property type="entry name" value="Host-pathogen_enzymatic-act"/>
</dbReference>
<evidence type="ECO:0000313" key="2">
    <source>
        <dbReference type="EMBL" id="MFD2960829.1"/>
    </source>
</evidence>
<dbReference type="Gene3D" id="2.130.10.10">
    <property type="entry name" value="YVTN repeat-like/Quinoprotein amine dehydrogenase"/>
    <property type="match status" value="1"/>
</dbReference>
<feature type="chain" id="PRO_5045773220" description="YVTN family beta-propeller protein" evidence="1">
    <location>
        <begin position="23"/>
        <end position="362"/>
    </location>
</feature>
<dbReference type="PANTHER" id="PTHR47197">
    <property type="entry name" value="PROTEIN NIRF"/>
    <property type="match status" value="1"/>
</dbReference>
<dbReference type="PROSITE" id="PS51257">
    <property type="entry name" value="PROKAR_LIPOPROTEIN"/>
    <property type="match status" value="1"/>
</dbReference>
<sequence length="362" mass="39339">MKTKINSLYLSLLAGTLLTLGACSKNDDPQPLPTGPEEIGYYFLNEGSNLNSSLDFLGFYNGSYTENAYSGTIGKGGNDMIIYGSKLYITATDANKVIVLDAASKEELEVINIALPRYLLGYRGKVYVTAHGENKVTVLDTTSFSTNDIPVGRSPEQLTATGGKVYVTNSGWRDAATQGYDNRISVINPTTLTVEDNINVAENVQKIAADTVKNVLYIGASETFYGEKKPAKLYVYNTANRQLSPMEFGIEDIAIVRISSSMTQAYMISSNYNGATKPTCLVMNLSNQTVQELTTGTSIQTPYSIDFLPQLGFIVVGDAKDYQSKGTMHFYQLYNDGRATFSASQAVGVSPKAVAFNVNLKK</sequence>
<accession>A0ABW6AXT4</accession>
<keyword evidence="1" id="KW-0732">Signal</keyword>
<dbReference type="RefSeq" id="WP_377609061.1">
    <property type="nucleotide sequence ID" value="NZ_JAHVDN010000001.1"/>
</dbReference>
<gene>
    <name evidence="2" type="ORF">ACFS6J_03475</name>
</gene>
<comment type="caution">
    <text evidence="2">The sequence shown here is derived from an EMBL/GenBank/DDBJ whole genome shotgun (WGS) entry which is preliminary data.</text>
</comment>
<organism evidence="2 3">
    <name type="scientific">Olivibacter jilunii</name>
    <dbReference type="NCBI Taxonomy" id="985016"/>
    <lineage>
        <taxon>Bacteria</taxon>
        <taxon>Pseudomonadati</taxon>
        <taxon>Bacteroidota</taxon>
        <taxon>Sphingobacteriia</taxon>
        <taxon>Sphingobacteriales</taxon>
        <taxon>Sphingobacteriaceae</taxon>
        <taxon>Olivibacter</taxon>
    </lineage>
</organism>
<evidence type="ECO:0008006" key="4">
    <source>
        <dbReference type="Google" id="ProtNLM"/>
    </source>
</evidence>
<dbReference type="SUPFAM" id="SSF50998">
    <property type="entry name" value="Quinoprotein alcohol dehydrogenase-like"/>
    <property type="match status" value="1"/>
</dbReference>
<feature type="signal peptide" evidence="1">
    <location>
        <begin position="1"/>
        <end position="22"/>
    </location>
</feature>
<evidence type="ECO:0000256" key="1">
    <source>
        <dbReference type="SAM" id="SignalP"/>
    </source>
</evidence>
<dbReference type="PANTHER" id="PTHR47197:SF3">
    <property type="entry name" value="DIHYDRO-HEME D1 DEHYDROGENASE"/>
    <property type="match status" value="1"/>
</dbReference>
<reference evidence="3" key="1">
    <citation type="journal article" date="2019" name="Int. J. Syst. Evol. Microbiol.">
        <title>The Global Catalogue of Microorganisms (GCM) 10K type strain sequencing project: providing services to taxonomists for standard genome sequencing and annotation.</title>
        <authorList>
            <consortium name="The Broad Institute Genomics Platform"/>
            <consortium name="The Broad Institute Genome Sequencing Center for Infectious Disease"/>
            <person name="Wu L."/>
            <person name="Ma J."/>
        </authorList>
    </citation>
    <scope>NUCLEOTIDE SEQUENCE [LARGE SCALE GENOMIC DNA]</scope>
    <source>
        <strain evidence="3">KCTC 23098</strain>
    </source>
</reference>